<evidence type="ECO:0000256" key="1">
    <source>
        <dbReference type="ARBA" id="ARBA00004604"/>
    </source>
</evidence>
<dbReference type="Proteomes" id="UP000799772">
    <property type="component" value="Unassembled WGS sequence"/>
</dbReference>
<sequence length="223" mass="24433">MSASPAPSDAAVEQPKKITFRFCRECSNLLYPKENRDTNELRFECRTCRWDEVAPSSCVYRNQMSNAVGATAGITQDIGQDPTVGIPVHETSSHLSQLELLDPAASPMAESAATSSELARSPSPPSRVPDVCTMCGELIFCEKCGEAPTDYGCFLEVEDEDIEMGEAQTTDDYVASTLGYAHLDYGEDAHLDYGEDDNYDDCDEEEEMVEAESTDQPNDKPTA</sequence>
<keyword evidence="12" id="KW-1185">Reference proteome</keyword>
<keyword evidence="4" id="KW-0479">Metal-binding</keyword>
<keyword evidence="3" id="KW-0240">DNA-directed RNA polymerase</keyword>
<gene>
    <name evidence="11" type="ORF">NA57DRAFT_54537</name>
</gene>
<comment type="similarity">
    <text evidence="2">Belongs to the archaeal RpoM/eukaryotic RPA12/RPB9/RPC11 RNA polymerase family.</text>
</comment>
<organism evidence="11 12">
    <name type="scientific">Rhizodiscina lignyota</name>
    <dbReference type="NCBI Taxonomy" id="1504668"/>
    <lineage>
        <taxon>Eukaryota</taxon>
        <taxon>Fungi</taxon>
        <taxon>Dikarya</taxon>
        <taxon>Ascomycota</taxon>
        <taxon>Pezizomycotina</taxon>
        <taxon>Dothideomycetes</taxon>
        <taxon>Pleosporomycetidae</taxon>
        <taxon>Aulographales</taxon>
        <taxon>Rhizodiscinaceae</taxon>
        <taxon>Rhizodiscina</taxon>
    </lineage>
</organism>
<dbReference type="InterPro" id="IPR001529">
    <property type="entry name" value="Zn_ribbon_RPB9"/>
</dbReference>
<feature type="domain" description="DNA-directed RNA polymerase II subunit RPB9-like zinc ribbon" evidence="10">
    <location>
        <begin position="21"/>
        <end position="74"/>
    </location>
</feature>
<evidence type="ECO:0000256" key="6">
    <source>
        <dbReference type="ARBA" id="ARBA00022833"/>
    </source>
</evidence>
<dbReference type="GO" id="GO:0008270">
    <property type="term" value="F:zinc ion binding"/>
    <property type="evidence" value="ECO:0007669"/>
    <property type="project" value="UniProtKB-KW"/>
</dbReference>
<evidence type="ECO:0000313" key="11">
    <source>
        <dbReference type="EMBL" id="KAF2100449.1"/>
    </source>
</evidence>
<comment type="caution">
    <text evidence="11">The sequence shown here is derived from an EMBL/GenBank/DDBJ whole genome shotgun (WGS) entry which is preliminary data.</text>
</comment>
<dbReference type="PANTHER" id="PTHR11239:SF1">
    <property type="entry name" value="DNA-DIRECTED RNA POLYMERASE II SUBUNIT RPB9"/>
    <property type="match status" value="1"/>
</dbReference>
<evidence type="ECO:0000256" key="9">
    <source>
        <dbReference type="SAM" id="MobiDB-lite"/>
    </source>
</evidence>
<dbReference type="GO" id="GO:0006367">
    <property type="term" value="P:transcription initiation at RNA polymerase II promoter"/>
    <property type="evidence" value="ECO:0007669"/>
    <property type="project" value="TreeGrafter"/>
</dbReference>
<dbReference type="InterPro" id="IPR012164">
    <property type="entry name" value="Rpa12/Rpb9/Rpc10/TFS"/>
</dbReference>
<protein>
    <recommendedName>
        <fullName evidence="10">DNA-directed RNA polymerase II subunit RPB9-like zinc ribbon domain-containing protein</fullName>
    </recommendedName>
</protein>
<dbReference type="EMBL" id="ML978124">
    <property type="protein sequence ID" value="KAF2100449.1"/>
    <property type="molecule type" value="Genomic_DNA"/>
</dbReference>
<dbReference type="Gene3D" id="2.20.25.10">
    <property type="match status" value="1"/>
</dbReference>
<keyword evidence="8" id="KW-0539">Nucleus</keyword>
<dbReference type="PANTHER" id="PTHR11239">
    <property type="entry name" value="DNA-DIRECTED RNA POLYMERASE"/>
    <property type="match status" value="1"/>
</dbReference>
<keyword evidence="6" id="KW-0862">Zinc</keyword>
<dbReference type="GO" id="GO:0003899">
    <property type="term" value="F:DNA-directed RNA polymerase activity"/>
    <property type="evidence" value="ECO:0007669"/>
    <property type="project" value="InterPro"/>
</dbReference>
<comment type="subcellular location">
    <subcellularLocation>
        <location evidence="1">Nucleus</location>
        <location evidence="1">Nucleolus</location>
    </subcellularLocation>
</comment>
<evidence type="ECO:0000256" key="2">
    <source>
        <dbReference type="ARBA" id="ARBA00008925"/>
    </source>
</evidence>
<keyword evidence="5" id="KW-0863">Zinc-finger</keyword>
<keyword evidence="7" id="KW-0804">Transcription</keyword>
<evidence type="ECO:0000256" key="5">
    <source>
        <dbReference type="ARBA" id="ARBA00022771"/>
    </source>
</evidence>
<dbReference type="GO" id="GO:0005730">
    <property type="term" value="C:nucleolus"/>
    <property type="evidence" value="ECO:0007669"/>
    <property type="project" value="UniProtKB-SubCell"/>
</dbReference>
<dbReference type="GO" id="GO:0001193">
    <property type="term" value="P:maintenance of transcriptional fidelity during transcription elongation by RNA polymerase II"/>
    <property type="evidence" value="ECO:0007669"/>
    <property type="project" value="TreeGrafter"/>
</dbReference>
<dbReference type="GO" id="GO:0005665">
    <property type="term" value="C:RNA polymerase II, core complex"/>
    <property type="evidence" value="ECO:0007669"/>
    <property type="project" value="TreeGrafter"/>
</dbReference>
<evidence type="ECO:0000259" key="10">
    <source>
        <dbReference type="SMART" id="SM00661"/>
    </source>
</evidence>
<proteinExistence type="inferred from homology"/>
<feature type="region of interest" description="Disordered" evidence="9">
    <location>
        <begin position="105"/>
        <end position="126"/>
    </location>
</feature>
<evidence type="ECO:0000256" key="3">
    <source>
        <dbReference type="ARBA" id="ARBA00022478"/>
    </source>
</evidence>
<dbReference type="GO" id="GO:0006283">
    <property type="term" value="P:transcription-coupled nucleotide-excision repair"/>
    <property type="evidence" value="ECO:0007669"/>
    <property type="project" value="TreeGrafter"/>
</dbReference>
<feature type="region of interest" description="Disordered" evidence="9">
    <location>
        <begin position="189"/>
        <end position="223"/>
    </location>
</feature>
<dbReference type="OrthoDB" id="282270at2759"/>
<evidence type="ECO:0000256" key="8">
    <source>
        <dbReference type="ARBA" id="ARBA00023242"/>
    </source>
</evidence>
<evidence type="ECO:0000256" key="4">
    <source>
        <dbReference type="ARBA" id="ARBA00022723"/>
    </source>
</evidence>
<dbReference type="SMART" id="SM00661">
    <property type="entry name" value="RPOL9"/>
    <property type="match status" value="1"/>
</dbReference>
<name>A0A9P4MC95_9PEZI</name>
<dbReference type="FunFam" id="2.20.25.10:FF:000008">
    <property type="entry name" value="DNA-directed RNA polymerase II subunit RPB9"/>
    <property type="match status" value="1"/>
</dbReference>
<evidence type="ECO:0000313" key="12">
    <source>
        <dbReference type="Proteomes" id="UP000799772"/>
    </source>
</evidence>
<dbReference type="SUPFAM" id="SSF57783">
    <property type="entry name" value="Zinc beta-ribbon"/>
    <property type="match status" value="1"/>
</dbReference>
<reference evidence="11" key="1">
    <citation type="journal article" date="2020" name="Stud. Mycol.">
        <title>101 Dothideomycetes genomes: a test case for predicting lifestyles and emergence of pathogens.</title>
        <authorList>
            <person name="Haridas S."/>
            <person name="Albert R."/>
            <person name="Binder M."/>
            <person name="Bloem J."/>
            <person name="Labutti K."/>
            <person name="Salamov A."/>
            <person name="Andreopoulos B."/>
            <person name="Baker S."/>
            <person name="Barry K."/>
            <person name="Bills G."/>
            <person name="Bluhm B."/>
            <person name="Cannon C."/>
            <person name="Castanera R."/>
            <person name="Culley D."/>
            <person name="Daum C."/>
            <person name="Ezra D."/>
            <person name="Gonzalez J."/>
            <person name="Henrissat B."/>
            <person name="Kuo A."/>
            <person name="Liang C."/>
            <person name="Lipzen A."/>
            <person name="Lutzoni F."/>
            <person name="Magnuson J."/>
            <person name="Mondo S."/>
            <person name="Nolan M."/>
            <person name="Ohm R."/>
            <person name="Pangilinan J."/>
            <person name="Park H.-J."/>
            <person name="Ramirez L."/>
            <person name="Alfaro M."/>
            <person name="Sun H."/>
            <person name="Tritt A."/>
            <person name="Yoshinaga Y."/>
            <person name="Zwiers L.-H."/>
            <person name="Turgeon B."/>
            <person name="Goodwin S."/>
            <person name="Spatafora J."/>
            <person name="Crous P."/>
            <person name="Grigoriev I."/>
        </authorList>
    </citation>
    <scope>NUCLEOTIDE SEQUENCE</scope>
    <source>
        <strain evidence="11">CBS 133067</strain>
    </source>
</reference>
<dbReference type="Pfam" id="PF02150">
    <property type="entry name" value="Zn_ribbon_RPB9"/>
    <property type="match status" value="1"/>
</dbReference>
<accession>A0A9P4MC95</accession>
<dbReference type="AlphaFoldDB" id="A0A9P4MC95"/>
<feature type="compositionally biased region" description="Acidic residues" evidence="9">
    <location>
        <begin position="194"/>
        <end position="213"/>
    </location>
</feature>
<evidence type="ECO:0000256" key="7">
    <source>
        <dbReference type="ARBA" id="ARBA00023163"/>
    </source>
</evidence>